<accession>A0ABT8MZH2</accession>
<dbReference type="Gene3D" id="2.60.40.10">
    <property type="entry name" value="Immunoglobulins"/>
    <property type="match status" value="8"/>
</dbReference>
<dbReference type="Proteomes" id="UP001172055">
    <property type="component" value="Unassembled WGS sequence"/>
</dbReference>
<feature type="domain" description="Bacterial Ig" evidence="4">
    <location>
        <begin position="872"/>
        <end position="951"/>
    </location>
</feature>
<name>A0ABT8MZH2_9BACL</name>
<protein>
    <submittedName>
        <fullName evidence="6">Ig-like domain-containing protein</fullName>
    </submittedName>
</protein>
<gene>
    <name evidence="6" type="ORF">QWY14_03015</name>
</gene>
<organism evidence="6 7">
    <name type="scientific">Planococcus shixiaomingii</name>
    <dbReference type="NCBI Taxonomy" id="3058393"/>
    <lineage>
        <taxon>Bacteria</taxon>
        <taxon>Bacillati</taxon>
        <taxon>Bacillota</taxon>
        <taxon>Bacilli</taxon>
        <taxon>Bacillales</taxon>
        <taxon>Caryophanaceae</taxon>
        <taxon>Planococcus</taxon>
    </lineage>
</organism>
<comment type="subcellular location">
    <subcellularLocation>
        <location evidence="1">Secreted</location>
    </subcellularLocation>
</comment>
<feature type="domain" description="Carbohydrate-binding module family 96" evidence="5">
    <location>
        <begin position="85"/>
        <end position="227"/>
    </location>
</feature>
<dbReference type="InterPro" id="IPR041498">
    <property type="entry name" value="Big_6"/>
</dbReference>
<feature type="domain" description="Bacterial Ig" evidence="4">
    <location>
        <begin position="956"/>
        <end position="1035"/>
    </location>
</feature>
<comment type="caution">
    <text evidence="6">The sequence shown here is derived from an EMBL/GenBank/DDBJ whole genome shotgun (WGS) entry which is preliminary data.</text>
</comment>
<evidence type="ECO:0000256" key="1">
    <source>
        <dbReference type="ARBA" id="ARBA00004613"/>
    </source>
</evidence>
<evidence type="ECO:0000313" key="7">
    <source>
        <dbReference type="Proteomes" id="UP001172055"/>
    </source>
</evidence>
<dbReference type="InterPro" id="IPR013783">
    <property type="entry name" value="Ig-like_fold"/>
</dbReference>
<evidence type="ECO:0000256" key="3">
    <source>
        <dbReference type="ARBA" id="ARBA00022729"/>
    </source>
</evidence>
<feature type="domain" description="Bacterial Ig" evidence="4">
    <location>
        <begin position="1038"/>
        <end position="1117"/>
    </location>
</feature>
<reference evidence="6 7" key="1">
    <citation type="submission" date="2023-06" db="EMBL/GenBank/DDBJ databases">
        <title>Novel species in genus Planococcus.</title>
        <authorList>
            <person name="Ning S."/>
        </authorList>
    </citation>
    <scope>NUCLEOTIDE SEQUENCE [LARGE SCALE GENOMIC DNA]</scope>
    <source>
        <strain evidence="6 7">N028</strain>
    </source>
</reference>
<keyword evidence="2" id="KW-0964">Secreted</keyword>
<dbReference type="SUPFAM" id="SSF49265">
    <property type="entry name" value="Fibronectin type III"/>
    <property type="match status" value="1"/>
</dbReference>
<evidence type="ECO:0000259" key="5">
    <source>
        <dbReference type="Pfam" id="PF24517"/>
    </source>
</evidence>
<evidence type="ECO:0000256" key="2">
    <source>
        <dbReference type="ARBA" id="ARBA00022525"/>
    </source>
</evidence>
<evidence type="ECO:0000313" key="6">
    <source>
        <dbReference type="EMBL" id="MDN7240740.1"/>
    </source>
</evidence>
<proteinExistence type="predicted"/>
<evidence type="ECO:0000259" key="4">
    <source>
        <dbReference type="Pfam" id="PF17936"/>
    </source>
</evidence>
<dbReference type="InterPro" id="IPR055372">
    <property type="entry name" value="CBM96"/>
</dbReference>
<dbReference type="EMBL" id="JAUJWV010000001">
    <property type="protein sequence ID" value="MDN7240740.1"/>
    <property type="molecule type" value="Genomic_DNA"/>
</dbReference>
<dbReference type="Pfam" id="PF24517">
    <property type="entry name" value="CBM96"/>
    <property type="match status" value="1"/>
</dbReference>
<dbReference type="Pfam" id="PF17936">
    <property type="entry name" value="Big_6"/>
    <property type="match status" value="4"/>
</dbReference>
<feature type="domain" description="Bacterial Ig" evidence="4">
    <location>
        <begin position="789"/>
        <end position="869"/>
    </location>
</feature>
<dbReference type="NCBIfam" id="NF033679">
    <property type="entry name" value="DNRLRE_dom"/>
    <property type="match status" value="1"/>
</dbReference>
<dbReference type="RefSeq" id="WP_301722637.1">
    <property type="nucleotide sequence ID" value="NZ_JAUJWV010000001.1"/>
</dbReference>
<keyword evidence="3" id="KW-0732">Signal</keyword>
<sequence length="1117" mass="120528">MDIKRKKLPIMMALILTAQSVCFMQTTAANSFPILSKTEFSETTRNMHLENKVEVFPSPIYLTHPETGELIPTLGGERGEYPLYQAFVSESSPMENFSAEQKLNVGIDDSKQNVSLLKFGNTLPDLEGGLIYHAALHMYEIDNYDRSGYMNSPYIDRTYSIHKVLTDWGGDSVTWETRPQISDAYAVETEKIKQDGGFYRWDVTKMVKEWYQFPNADYGLAVKGKEEVPESLRSFYTSKGYSNKSYNQNELDYAPRLIIDYSPRPKFSEGIGNGMFENSGETYVDLKWNSQTGVKGYKLSIFNGKEYETIDIGLTTSWTSRGKNFWPSAEEVKNGAYHLKLDGSGTDLSDNPGLLYKNAGDTEKDPKSYYFKLTAYNELGESAPSDELSVRVPNSTALDIVSNVVVTEASPDGVKVKWDSQQDAIKYRVKLSKSPEKFDLTFGALTTENEFFITPKFFSLSHGETIYISVEAVDKEGNYSGDTVPIPVVVKKKNEALSAAMFSSRLISVNSGSGMTIRVKNDGSEAWTLEKGYELKFVSNNALLAIDPLLPGEVIEPGYTKTFQIRFTGKQPVGEVPLKWRMHQLGSGFFGIDISQNVLFYDDIKPEVTIQSPNSSALLYKTVEVKGTAKDDRFKEYKLFYGSGSAPTSWNLISSGTDSVENDLLGNWDISELASGTYTLKLEAIDEGNNESLEMREVKVNLPLGQINVRKVTDQSDSVSGSAYQNGLNASISIQKGDQVLGSGNIDMVGMFSIPIGKQPVGTVLTLHLKNEFGVTVKEMPITVMDGTPPAPKVNMVADHSIQVSGTAEKGSSITVLNGTAVIGSVDKTNLDGSFAVNIAKQAAGAKLQVVAKDADGNASVPTIVTVIDKTAPPIPVVNTIGDNSTSVTGKTEKGATVTVKSGSAINVSVTAGVGGAFTVSIPKQKAGTVISVSAKDAIGNISPVLNKAVVDKTPPPTPAVNTVGDNSTSVKGTAEKGSTVSVKRGDVLLGAIKTNSDGSYVVSISKQKAGTILSVTAKDTAQNVSAISKKTVMDKTAPSIPTVKTVYSYSQTVSGKTEPYAIVTVKRGSSVIGTAKASSTGTYTVKIKPQSKRVVLSITAKDAAGNLSKAASMTVK</sequence>
<dbReference type="InterPro" id="IPR036116">
    <property type="entry name" value="FN3_sf"/>
</dbReference>
<keyword evidence="7" id="KW-1185">Reference proteome</keyword>